<accession>A0A5B7G610</accession>
<feature type="compositionally biased region" description="Basic and acidic residues" evidence="1">
    <location>
        <begin position="268"/>
        <end position="293"/>
    </location>
</feature>
<keyword evidence="2" id="KW-0472">Membrane</keyword>
<dbReference type="AlphaFoldDB" id="A0A5B7G610"/>
<feature type="compositionally biased region" description="Basic residues" evidence="1">
    <location>
        <begin position="106"/>
        <end position="131"/>
    </location>
</feature>
<feature type="compositionally biased region" description="Low complexity" evidence="1">
    <location>
        <begin position="334"/>
        <end position="351"/>
    </location>
</feature>
<name>A0A5B7G610_PORTR</name>
<sequence length="525" mass="59891">MFPSPYVLVACVAGAVCVDARRDRGHANTPCSTVTLVETDMNIPGLPYTDLPESGGHVKHRGAKHHPVKHNQAELSLSKHAKNHESQRPHFHAKSEGGDRQATRNPAKHHRSKTSKFKSHKKQHHAKKHHAKDFNEESEHHTDRHPVKRRMSRLSANDHPNAENQKQRRHSNHSSHHQPKHSHAEYTKTDHHATKRLSPTPPQRKHSLSSRPSVEHPDTRRPRSKHRHAEHSLTQYRADKLPDSEHSDTKYSSSKHSHPEYYNATHSNTEHHAAGHRESEHYDSKHPDQERSQSNHYSSQSHSKHHDQEHSHPEHSDEPPGVDHLHENPPSYLPHSNSTPTNNSPASHSPADYNPADYIPIKHILPCHTPNQSRTDTTPARQSQAPHQRPFRKLPPMQPDQEILLLVHELAGIAQDTIEAKESVEGRLRVLLRSLCQCLLPDEAEQCNILMNTSEEWTMSTMQNKMAAALSKPKKQGQDWAFYIMFFLTVLINVGLANLARIYRRGNVNEYPSTEFSLPRAYSSL</sequence>
<feature type="compositionally biased region" description="Basic and acidic residues" evidence="1">
    <location>
        <begin position="132"/>
        <end position="145"/>
    </location>
</feature>
<evidence type="ECO:0000256" key="2">
    <source>
        <dbReference type="SAM" id="Phobius"/>
    </source>
</evidence>
<feature type="compositionally biased region" description="Basic residues" evidence="1">
    <location>
        <begin position="167"/>
        <end position="181"/>
    </location>
</feature>
<protein>
    <submittedName>
        <fullName evidence="3">Uncharacterized protein</fullName>
    </submittedName>
</protein>
<feature type="compositionally biased region" description="Basic and acidic residues" evidence="1">
    <location>
        <begin position="182"/>
        <end position="192"/>
    </location>
</feature>
<feature type="region of interest" description="Disordered" evidence="1">
    <location>
        <begin position="50"/>
        <end position="395"/>
    </location>
</feature>
<keyword evidence="4" id="KW-1185">Reference proteome</keyword>
<reference evidence="3 4" key="1">
    <citation type="submission" date="2019-05" db="EMBL/GenBank/DDBJ databases">
        <title>Another draft genome of Portunus trituberculatus and its Hox gene families provides insights of decapod evolution.</title>
        <authorList>
            <person name="Jeong J.-H."/>
            <person name="Song I."/>
            <person name="Kim S."/>
            <person name="Choi T."/>
            <person name="Kim D."/>
            <person name="Ryu S."/>
            <person name="Kim W."/>
        </authorList>
    </citation>
    <scope>NUCLEOTIDE SEQUENCE [LARGE SCALE GENOMIC DNA]</scope>
    <source>
        <tissue evidence="3">Muscle</tissue>
    </source>
</reference>
<dbReference type="EMBL" id="VSRR010012311">
    <property type="protein sequence ID" value="MPC54382.1"/>
    <property type="molecule type" value="Genomic_DNA"/>
</dbReference>
<comment type="caution">
    <text evidence="3">The sequence shown here is derived from an EMBL/GenBank/DDBJ whole genome shotgun (WGS) entry which is preliminary data.</text>
</comment>
<proteinExistence type="predicted"/>
<organism evidence="3 4">
    <name type="scientific">Portunus trituberculatus</name>
    <name type="common">Swimming crab</name>
    <name type="synonym">Neptunus trituberculatus</name>
    <dbReference type="NCBI Taxonomy" id="210409"/>
    <lineage>
        <taxon>Eukaryota</taxon>
        <taxon>Metazoa</taxon>
        <taxon>Ecdysozoa</taxon>
        <taxon>Arthropoda</taxon>
        <taxon>Crustacea</taxon>
        <taxon>Multicrustacea</taxon>
        <taxon>Malacostraca</taxon>
        <taxon>Eumalacostraca</taxon>
        <taxon>Eucarida</taxon>
        <taxon>Decapoda</taxon>
        <taxon>Pleocyemata</taxon>
        <taxon>Brachyura</taxon>
        <taxon>Eubrachyura</taxon>
        <taxon>Portunoidea</taxon>
        <taxon>Portunidae</taxon>
        <taxon>Portuninae</taxon>
        <taxon>Portunus</taxon>
    </lineage>
</organism>
<feature type="compositionally biased region" description="Basic and acidic residues" evidence="1">
    <location>
        <begin position="83"/>
        <end position="102"/>
    </location>
</feature>
<evidence type="ECO:0000313" key="4">
    <source>
        <dbReference type="Proteomes" id="UP000324222"/>
    </source>
</evidence>
<feature type="compositionally biased region" description="Polar residues" evidence="1">
    <location>
        <begin position="369"/>
        <end position="386"/>
    </location>
</feature>
<feature type="compositionally biased region" description="Basic and acidic residues" evidence="1">
    <location>
        <begin position="306"/>
        <end position="327"/>
    </location>
</feature>
<evidence type="ECO:0000313" key="3">
    <source>
        <dbReference type="EMBL" id="MPC54382.1"/>
    </source>
</evidence>
<dbReference type="Proteomes" id="UP000324222">
    <property type="component" value="Unassembled WGS sequence"/>
</dbReference>
<keyword evidence="2" id="KW-0812">Transmembrane</keyword>
<feature type="compositionally biased region" description="Basic and acidic residues" evidence="1">
    <location>
        <begin position="237"/>
        <end position="249"/>
    </location>
</feature>
<keyword evidence="2" id="KW-1133">Transmembrane helix</keyword>
<feature type="compositionally biased region" description="Basic residues" evidence="1">
    <location>
        <begin position="57"/>
        <end position="69"/>
    </location>
</feature>
<gene>
    <name evidence="3" type="ORF">E2C01_048294</name>
</gene>
<evidence type="ECO:0000256" key="1">
    <source>
        <dbReference type="SAM" id="MobiDB-lite"/>
    </source>
</evidence>
<feature type="transmembrane region" description="Helical" evidence="2">
    <location>
        <begin position="480"/>
        <end position="500"/>
    </location>
</feature>